<comment type="caution">
    <text evidence="3">The sequence shown here is derived from an EMBL/GenBank/DDBJ whole genome shotgun (WGS) entry which is preliminary data.</text>
</comment>
<dbReference type="Proteomes" id="UP000789390">
    <property type="component" value="Unassembled WGS sequence"/>
</dbReference>
<dbReference type="InterPro" id="IPR004963">
    <property type="entry name" value="PAE/NOTUM"/>
</dbReference>
<evidence type="ECO:0008006" key="5">
    <source>
        <dbReference type="Google" id="ProtNLM"/>
    </source>
</evidence>
<dbReference type="AlphaFoldDB" id="A0A8J2RXR4"/>
<feature type="region of interest" description="Disordered" evidence="2">
    <location>
        <begin position="510"/>
        <end position="670"/>
    </location>
</feature>
<protein>
    <recommendedName>
        <fullName evidence="5">Palmitoleoyl-protein carboxylesterase NOTUM</fullName>
    </recommendedName>
</protein>
<evidence type="ECO:0000256" key="1">
    <source>
        <dbReference type="ARBA" id="ARBA00010213"/>
    </source>
</evidence>
<dbReference type="PANTHER" id="PTHR21562:SF122">
    <property type="entry name" value="PALMITOLEOYL-PROTEIN CARBOXYLESTERASE NOTUM"/>
    <property type="match status" value="1"/>
</dbReference>
<dbReference type="EMBL" id="CAKKLH010000168">
    <property type="protein sequence ID" value="CAH0105110.1"/>
    <property type="molecule type" value="Genomic_DNA"/>
</dbReference>
<name>A0A8J2RXR4_9CRUS</name>
<feature type="compositionally biased region" description="Basic residues" evidence="2">
    <location>
        <begin position="625"/>
        <end position="642"/>
    </location>
</feature>
<feature type="compositionally biased region" description="Low complexity" evidence="2">
    <location>
        <begin position="578"/>
        <end position="592"/>
    </location>
</feature>
<dbReference type="PANTHER" id="PTHR21562">
    <property type="entry name" value="NOTUM-RELATED"/>
    <property type="match status" value="1"/>
</dbReference>
<accession>A0A8J2RXR4</accession>
<organism evidence="3 4">
    <name type="scientific">Daphnia galeata</name>
    <dbReference type="NCBI Taxonomy" id="27404"/>
    <lineage>
        <taxon>Eukaryota</taxon>
        <taxon>Metazoa</taxon>
        <taxon>Ecdysozoa</taxon>
        <taxon>Arthropoda</taxon>
        <taxon>Crustacea</taxon>
        <taxon>Branchiopoda</taxon>
        <taxon>Diplostraca</taxon>
        <taxon>Cladocera</taxon>
        <taxon>Anomopoda</taxon>
        <taxon>Daphniidae</taxon>
        <taxon>Daphnia</taxon>
    </lineage>
</organism>
<gene>
    <name evidence="3" type="ORF">DGAL_LOCUS8124</name>
</gene>
<feature type="compositionally biased region" description="Gly residues" evidence="2">
    <location>
        <begin position="593"/>
        <end position="604"/>
    </location>
</feature>
<feature type="compositionally biased region" description="Basic and acidic residues" evidence="2">
    <location>
        <begin position="643"/>
        <end position="658"/>
    </location>
</feature>
<comment type="similarity">
    <text evidence="1">Belongs to the pectinacetylesterase family. Notum subfamily.</text>
</comment>
<sequence>MNRTPNVRSHSVSTVKKMKTAPRWTATVLAAAAVFLLVIEARPNQVMTPGEHSLNSPFLRRRSSGITRRSTTTPDILRQHLKQALSKCNSREPPPTQKILLKDKSAVCNDGSPAGYFIRKSYGSKRWIVFLEGGWYCYDKRSCESRWSRLRGFMTSNMWPDTRQVSGILSPDPEENPYWWNANHVYVPYCSSDSWSGSNPAGSTSRFAFMGSVIIQEVLRDLLSQGLLNASKLMLTGSRMKINNLFSKLSWDVFSAGGTGVMLNLDRVTDFLRTQGSTAEVRGVTDSGWFLDNVPYAPADCQDPQRCAPTSAVQMGHSLWNGQVPLACKAQYVSQPWRCYFGHHLHRTLKTPLFIFQWLFDEAQMLADNVGPPMSKEQWDYIHAVGDDLRRTFTNVSAVFSPSCISHTVLTKRDWQSIRIGDISLPQALRCWELQPYWSVSNHLTPNGHHHHRHHHRPQGSEDGENEQQNLPAHSVQHALRHGHKRYKAANVESNPIVLLADDPEMPANSVTVKPAKNLVRSGQRGSGSELMAGTANATLIPSGRHSGRNGTRKNKEERRKGTGGRKRGKKVGENKRNNNNNGGLSASASGGANSGGTGTGAGKSGRRHQQQQQKGNKENTSNHSSHRRNNHNNKDRKRKKDKNQPKDETTTRPRREAAVSAADPSPASAPEFCQHRLVDRCTWPQCNRVCPKLHNPFTGEEMDFIQLLKSFGLDMSSVANALGIDMHTLNNMDHDVLLHLLTQQTN</sequence>
<dbReference type="GO" id="GO:0016787">
    <property type="term" value="F:hydrolase activity"/>
    <property type="evidence" value="ECO:0007669"/>
    <property type="project" value="InterPro"/>
</dbReference>
<feature type="compositionally biased region" description="Basic residues" evidence="2">
    <location>
        <begin position="448"/>
        <end position="458"/>
    </location>
</feature>
<feature type="compositionally biased region" description="Low complexity" evidence="2">
    <location>
        <begin position="659"/>
        <end position="670"/>
    </location>
</feature>
<evidence type="ECO:0000313" key="4">
    <source>
        <dbReference type="Proteomes" id="UP000789390"/>
    </source>
</evidence>
<reference evidence="3" key="1">
    <citation type="submission" date="2021-11" db="EMBL/GenBank/DDBJ databases">
        <authorList>
            <person name="Schell T."/>
        </authorList>
    </citation>
    <scope>NUCLEOTIDE SEQUENCE</scope>
    <source>
        <strain evidence="3">M5</strain>
    </source>
</reference>
<dbReference type="OrthoDB" id="2015280at2759"/>
<evidence type="ECO:0000256" key="2">
    <source>
        <dbReference type="SAM" id="MobiDB-lite"/>
    </source>
</evidence>
<proteinExistence type="inferred from homology"/>
<evidence type="ECO:0000313" key="3">
    <source>
        <dbReference type="EMBL" id="CAH0105110.1"/>
    </source>
</evidence>
<keyword evidence="4" id="KW-1185">Reference proteome</keyword>
<dbReference type="Pfam" id="PF03283">
    <property type="entry name" value="PAE"/>
    <property type="match status" value="1"/>
</dbReference>
<feature type="region of interest" description="Disordered" evidence="2">
    <location>
        <begin position="445"/>
        <end position="483"/>
    </location>
</feature>